<feature type="transmembrane region" description="Helical" evidence="1">
    <location>
        <begin position="20"/>
        <end position="42"/>
    </location>
</feature>
<accession>A0ABU5SAP2</accession>
<gene>
    <name evidence="2" type="ORF">VB776_20215</name>
</gene>
<name>A0ABU5SAP2_9BACT</name>
<dbReference type="EMBL" id="JAYGIL010000033">
    <property type="protein sequence ID" value="MEA5405273.1"/>
    <property type="molecule type" value="Genomic_DNA"/>
</dbReference>
<evidence type="ECO:0008006" key="4">
    <source>
        <dbReference type="Google" id="ProtNLM"/>
    </source>
</evidence>
<proteinExistence type="predicted"/>
<evidence type="ECO:0000313" key="3">
    <source>
        <dbReference type="Proteomes" id="UP001303899"/>
    </source>
</evidence>
<sequence length="370" mass="43277">MNLESSTENKYFKKGISMIIMIIIIYLAIPFLLLVLAIFHSINNDVDFASSLKEIVESTGPLGDTLGGTLGPIVAIIAALLTYWAFMEQVKANRQQAEQFQIQFKDGNRATFENRFFELLAICNLKRNEANSSDQNHDFFQYALRYFEFHRKIYFYTYNCNELDYSNKESFEQQLNTDLENRYVFFSKSIYNIGYPMFFGINNYLSNNNDSECVLYIKSLNSTTDSNSFRVIDLSNPDLFRYYDKFELNEVLHSKAGIYKNIISYLESLRLLLNYISISKNKGIIDSKDMIFFYDIIRNEITEYEALFLFIFQIMQEYSGSFFTKEAIESSNLFQKINMEMLFDYFDPTVGLVPFSSIEEYYATKASLNL</sequence>
<organism evidence="2 3">
    <name type="scientific">Arcicella gelida</name>
    <dbReference type="NCBI Taxonomy" id="2984195"/>
    <lineage>
        <taxon>Bacteria</taxon>
        <taxon>Pseudomonadati</taxon>
        <taxon>Bacteroidota</taxon>
        <taxon>Cytophagia</taxon>
        <taxon>Cytophagales</taxon>
        <taxon>Flectobacillaceae</taxon>
        <taxon>Arcicella</taxon>
    </lineage>
</organism>
<dbReference type="RefSeq" id="WP_323698687.1">
    <property type="nucleotide sequence ID" value="NZ_JAYGIL010000033.1"/>
</dbReference>
<comment type="caution">
    <text evidence="2">The sequence shown here is derived from an EMBL/GenBank/DDBJ whole genome shotgun (WGS) entry which is preliminary data.</text>
</comment>
<protein>
    <recommendedName>
        <fullName evidence="4">Phage abortive infection protein</fullName>
    </recommendedName>
</protein>
<reference evidence="2 3" key="1">
    <citation type="submission" date="2023-12" db="EMBL/GenBank/DDBJ databases">
        <title>Novel species of the genus Arcicella isolated from rivers.</title>
        <authorList>
            <person name="Lu H."/>
        </authorList>
    </citation>
    <scope>NUCLEOTIDE SEQUENCE [LARGE SCALE GENOMIC DNA]</scope>
    <source>
        <strain evidence="2 3">DC2W</strain>
    </source>
</reference>
<dbReference type="Proteomes" id="UP001303899">
    <property type="component" value="Unassembled WGS sequence"/>
</dbReference>
<keyword evidence="1" id="KW-0472">Membrane</keyword>
<feature type="transmembrane region" description="Helical" evidence="1">
    <location>
        <begin position="66"/>
        <end position="86"/>
    </location>
</feature>
<keyword evidence="3" id="KW-1185">Reference proteome</keyword>
<evidence type="ECO:0000313" key="2">
    <source>
        <dbReference type="EMBL" id="MEA5405273.1"/>
    </source>
</evidence>
<keyword evidence="1" id="KW-0812">Transmembrane</keyword>
<keyword evidence="1" id="KW-1133">Transmembrane helix</keyword>
<evidence type="ECO:0000256" key="1">
    <source>
        <dbReference type="SAM" id="Phobius"/>
    </source>
</evidence>